<accession>A0A0F6AAS5</accession>
<dbReference type="EMBL" id="AUXW01000155">
    <property type="protein sequence ID" value="KKE82931.1"/>
    <property type="molecule type" value="Genomic_DNA"/>
</dbReference>
<dbReference type="AlphaFoldDB" id="A0A0F6AAS5"/>
<evidence type="ECO:0000313" key="3">
    <source>
        <dbReference type="Proteomes" id="UP000033434"/>
    </source>
</evidence>
<evidence type="ECO:0000313" key="2">
    <source>
        <dbReference type="EMBL" id="KKE82931.1"/>
    </source>
</evidence>
<keyword evidence="1" id="KW-1133">Transmembrane helix</keyword>
<feature type="transmembrane region" description="Helical" evidence="1">
    <location>
        <begin position="6"/>
        <end position="27"/>
    </location>
</feature>
<dbReference type="Proteomes" id="UP000033434">
    <property type="component" value="Unassembled WGS sequence"/>
</dbReference>
<protein>
    <recommendedName>
        <fullName evidence="4">DUF2306 domain-containing protein</fullName>
    </recommendedName>
</protein>
<keyword evidence="1" id="KW-0472">Membrane</keyword>
<gene>
    <name evidence="2" type="ORF">N479_16095</name>
</gene>
<name>A0A0F6AAS5_9GAMM</name>
<comment type="caution">
    <text evidence="2">The sequence shown here is derived from an EMBL/GenBank/DDBJ whole genome shotgun (WGS) entry which is preliminary data.</text>
</comment>
<organism evidence="2 3">
    <name type="scientific">Pseudoalteromonas luteoviolacea S4054</name>
    <dbReference type="NCBI Taxonomy" id="1129367"/>
    <lineage>
        <taxon>Bacteria</taxon>
        <taxon>Pseudomonadati</taxon>
        <taxon>Pseudomonadota</taxon>
        <taxon>Gammaproteobacteria</taxon>
        <taxon>Alteromonadales</taxon>
        <taxon>Pseudoalteromonadaceae</taxon>
        <taxon>Pseudoalteromonas</taxon>
    </lineage>
</organism>
<keyword evidence="1" id="KW-0812">Transmembrane</keyword>
<evidence type="ECO:0008006" key="4">
    <source>
        <dbReference type="Google" id="ProtNLM"/>
    </source>
</evidence>
<evidence type="ECO:0000256" key="1">
    <source>
        <dbReference type="SAM" id="Phobius"/>
    </source>
</evidence>
<proteinExistence type="predicted"/>
<dbReference type="PATRIC" id="fig|1129367.4.peg.3192"/>
<feature type="transmembrane region" description="Helical" evidence="1">
    <location>
        <begin position="36"/>
        <end position="55"/>
    </location>
</feature>
<reference evidence="2 3" key="1">
    <citation type="journal article" date="2015" name="BMC Genomics">
        <title>Genome mining reveals unlocked bioactive potential of marine Gram-negative bacteria.</title>
        <authorList>
            <person name="Machado H."/>
            <person name="Sonnenschein E.C."/>
            <person name="Melchiorsen J."/>
            <person name="Gram L."/>
        </authorList>
    </citation>
    <scope>NUCLEOTIDE SEQUENCE [LARGE SCALE GENOMIC DNA]</scope>
    <source>
        <strain evidence="2 3">S4054</strain>
    </source>
</reference>
<sequence length="62" mass="6898">MDISLSILIHLFAVIPTIVLGLLNLVMKKGTAIHKLFGRIWVILMLITSFISFFIQPTGSLT</sequence>